<evidence type="ECO:0000313" key="3">
    <source>
        <dbReference type="EMBL" id="AEJ34937.1"/>
    </source>
</evidence>
<dbReference type="KEGG" id="vg:9925347"/>
<feature type="transmembrane region" description="Helical" evidence="1">
    <location>
        <begin position="73"/>
        <end position="95"/>
    </location>
</feature>
<proteinExistence type="predicted"/>
<sequence length="147" mass="16247">MATNTSSNLLTNPYTEREKKLIDEAYYRDLKYNLTSKSRWKFIGDVSETLSQICVGTSSVLAFASGFFEDIDILAFVAGTVGVGSLVLLQFSSYAMKESSERTQQVNVILTKLGLETIPDIVVEPSIIKARLQGELGEQENDVVIEV</sequence>
<dbReference type="EMBL" id="KM982401">
    <property type="protein sequence ID" value="AKI79481.1"/>
    <property type="molecule type" value="Genomic_DNA"/>
</dbReference>
<keyword evidence="1" id="KW-0472">Membrane</keyword>
<reference evidence="2 6" key="2">
    <citation type="journal article" date="2011" name="Virol. J.">
        <title>Breaking the 1000-gene barrier for Mimivirus using ultra-deep genome and transcriptome sequencing.</title>
        <authorList>
            <person name="Legendre M."/>
            <person name="Santini S."/>
            <person name="Rico A."/>
            <person name="Abergel C."/>
            <person name="Claverie J.M."/>
        </authorList>
    </citation>
    <scope>NUCLEOTIDE SEQUENCE [LARGE SCALE GENOMIC DNA]</scope>
</reference>
<keyword evidence="1" id="KW-0812">Transmembrane</keyword>
<keyword evidence="6" id="KW-1185">Reference proteome</keyword>
<accession>E3VZS7</accession>
<dbReference type="Proteomes" id="UP000274448">
    <property type="component" value="Segment"/>
</dbReference>
<dbReference type="GeneID" id="9925347"/>
<dbReference type="Proteomes" id="UP000241474">
    <property type="component" value="Segment"/>
</dbReference>
<evidence type="ECO:0000313" key="2">
    <source>
        <dbReference type="EMBL" id="ADO18796.1"/>
    </source>
</evidence>
<evidence type="ECO:0000313" key="9">
    <source>
        <dbReference type="Proteomes" id="UP000274448"/>
    </source>
</evidence>
<evidence type="ECO:0000313" key="4">
    <source>
        <dbReference type="EMBL" id="AKI79481.1"/>
    </source>
</evidence>
<dbReference type="RefSeq" id="YP_003987222.1">
    <property type="nucleotide sequence ID" value="NC_014649.1"/>
</dbReference>
<organism evidence="2 6">
    <name type="scientific">Acanthamoeba polyphaga mimivirus</name>
    <name type="common">APMV</name>
    <dbReference type="NCBI Taxonomy" id="212035"/>
    <lineage>
        <taxon>Viruses</taxon>
        <taxon>Varidnaviria</taxon>
        <taxon>Bamfordvirae</taxon>
        <taxon>Nucleocytoviricota</taxon>
        <taxon>Megaviricetes</taxon>
        <taxon>Imitervirales</taxon>
        <taxon>Mimiviridae</taxon>
        <taxon>Megamimivirinae</taxon>
        <taxon>Mimivirus</taxon>
        <taxon>Mimivirus bradfordmassiliense</taxon>
    </lineage>
</organism>
<organismHost>
    <name type="scientific">Acanthamoeba polyphaga</name>
    <name type="common">Amoeba</name>
    <dbReference type="NCBI Taxonomy" id="5757"/>
</organismHost>
<protein>
    <submittedName>
        <fullName evidence="3">Uncharacterized protein R695</fullName>
    </submittedName>
</protein>
<dbReference type="OrthoDB" id="24760at10239"/>
<evidence type="ECO:0000256" key="1">
    <source>
        <dbReference type="SAM" id="Phobius"/>
    </source>
</evidence>
<dbReference type="EMBL" id="KM982403">
    <property type="protein sequence ID" value="AKI81372.1"/>
    <property type="molecule type" value="Genomic_DNA"/>
</dbReference>
<evidence type="ECO:0000313" key="5">
    <source>
        <dbReference type="EMBL" id="AKI81372.1"/>
    </source>
</evidence>
<dbReference type="Proteomes" id="UP000240552">
    <property type="component" value="Segment"/>
</dbReference>
<dbReference type="EMBL" id="JN036606">
    <property type="protein sequence ID" value="AEJ34937.1"/>
    <property type="molecule type" value="Genomic_DNA"/>
</dbReference>
<evidence type="ECO:0000313" key="8">
    <source>
        <dbReference type="Proteomes" id="UP000241474"/>
    </source>
</evidence>
<name>A0A0G2Y8M7_MIMIV</name>
<dbReference type="EMBL" id="HQ336222">
    <property type="protein sequence ID" value="ADO18796.1"/>
    <property type="molecule type" value="Genomic_DNA"/>
</dbReference>
<accession>A0A0G2Y8M7</accession>
<keyword evidence="1" id="KW-1133">Transmembrane helix</keyword>
<evidence type="ECO:0000313" key="6">
    <source>
        <dbReference type="Proteomes" id="UP000201519"/>
    </source>
</evidence>
<gene>
    <name evidence="2" type="primary">R695</name>
    <name evidence="3" type="ORF">MIMI_R695</name>
</gene>
<dbReference type="Proteomes" id="UP000201519">
    <property type="component" value="Segment"/>
</dbReference>
<reference evidence="8 9" key="3">
    <citation type="submission" date="2014-10" db="EMBL/GenBank/DDBJ databases">
        <title>Pan-genome analysis of Brazilian lineage A amoebal mimiviruses.</title>
        <authorList>
            <person name="Assis F.L."/>
            <person name="Abrahao J.S."/>
            <person name="Kroon E.G."/>
            <person name="Dornas F.P."/>
            <person name="Andrade K.R."/>
            <person name="Borato P.V.M."/>
            <person name="Pilotto M.R."/>
            <person name="Benamar S."/>
            <person name="LaScola B."/>
            <person name="Colson P."/>
        </authorList>
    </citation>
    <scope>NUCLEOTIDE SEQUENCE [LARGE SCALE GENOMIC DNA]</scope>
    <source>
        <strain evidence="5 9">Amazonia</strain>
        <strain evidence="4 8">Oyster</strain>
    </source>
</reference>
<evidence type="ECO:0000313" key="7">
    <source>
        <dbReference type="Proteomes" id="UP000240552"/>
    </source>
</evidence>
<dbReference type="SMR" id="A0A0G2Y8M7"/>
<reference evidence="3 7" key="1">
    <citation type="journal article" date="2011" name="Proc. Natl. Acad. Sci. U.S.A.">
        <title>Mimivirus shows dramatic genome reduction after intraamoebal culture.</title>
        <authorList>
            <person name="Boyer M."/>
            <person name="Azza S."/>
            <person name="Barrassi L."/>
            <person name="Klose T."/>
            <person name="Campocasso A."/>
            <person name="Pagnier I."/>
            <person name="Fournous G."/>
            <person name="Borg A."/>
            <person name="Robert C."/>
            <person name="Zhang X."/>
            <person name="Desnues C."/>
            <person name="Henrissat B."/>
            <person name="Rossmann M.G."/>
            <person name="La Scola B."/>
            <person name="Raoult D."/>
        </authorList>
    </citation>
    <scope>NUCLEOTIDE SEQUENCE [LARGE SCALE GENOMIC DNA]</scope>
    <source>
        <strain evidence="3">M4</strain>
    </source>
</reference>